<organism evidence="3 4">
    <name type="scientific">Drosophila willistoni</name>
    <name type="common">Fruit fly</name>
    <dbReference type="NCBI Taxonomy" id="7260"/>
    <lineage>
        <taxon>Eukaryota</taxon>
        <taxon>Metazoa</taxon>
        <taxon>Ecdysozoa</taxon>
        <taxon>Arthropoda</taxon>
        <taxon>Hexapoda</taxon>
        <taxon>Insecta</taxon>
        <taxon>Pterygota</taxon>
        <taxon>Neoptera</taxon>
        <taxon>Endopterygota</taxon>
        <taxon>Diptera</taxon>
        <taxon>Brachycera</taxon>
        <taxon>Muscomorpha</taxon>
        <taxon>Ephydroidea</taxon>
        <taxon>Drosophilidae</taxon>
        <taxon>Drosophila</taxon>
        <taxon>Sophophora</taxon>
    </lineage>
</organism>
<comment type="subcellular location">
    <subcellularLocation>
        <location evidence="1">Secreted</location>
    </subcellularLocation>
</comment>
<dbReference type="EMBL" id="CH963850">
    <property type="protein sequence ID" value="KRF98156.1"/>
    <property type="molecule type" value="Genomic_DNA"/>
</dbReference>
<reference evidence="3 4" key="1">
    <citation type="journal article" date="2007" name="Nature">
        <title>Evolution of genes and genomes on the Drosophila phylogeny.</title>
        <authorList>
            <consortium name="Drosophila 12 Genomes Consortium"/>
            <person name="Clark A.G."/>
            <person name="Eisen M.B."/>
            <person name="Smith D.R."/>
            <person name="Bergman C.M."/>
            <person name="Oliver B."/>
            <person name="Markow T.A."/>
            <person name="Kaufman T.C."/>
            <person name="Kellis M."/>
            <person name="Gelbart W."/>
            <person name="Iyer V.N."/>
            <person name="Pollard D.A."/>
            <person name="Sackton T.B."/>
            <person name="Larracuente A.M."/>
            <person name="Singh N.D."/>
            <person name="Abad J.P."/>
            <person name="Abt D.N."/>
            <person name="Adryan B."/>
            <person name="Aguade M."/>
            <person name="Akashi H."/>
            <person name="Anderson W.W."/>
            <person name="Aquadro C.F."/>
            <person name="Ardell D.H."/>
            <person name="Arguello R."/>
            <person name="Artieri C.G."/>
            <person name="Barbash D.A."/>
            <person name="Barker D."/>
            <person name="Barsanti P."/>
            <person name="Batterham P."/>
            <person name="Batzoglou S."/>
            <person name="Begun D."/>
            <person name="Bhutkar A."/>
            <person name="Blanco E."/>
            <person name="Bosak S.A."/>
            <person name="Bradley R.K."/>
            <person name="Brand A.D."/>
            <person name="Brent M.R."/>
            <person name="Brooks A.N."/>
            <person name="Brown R.H."/>
            <person name="Butlin R.K."/>
            <person name="Caggese C."/>
            <person name="Calvi B.R."/>
            <person name="Bernardo de Carvalho A."/>
            <person name="Caspi A."/>
            <person name="Castrezana S."/>
            <person name="Celniker S.E."/>
            <person name="Chang J.L."/>
            <person name="Chapple C."/>
            <person name="Chatterji S."/>
            <person name="Chinwalla A."/>
            <person name="Civetta A."/>
            <person name="Clifton S.W."/>
            <person name="Comeron J.M."/>
            <person name="Costello J.C."/>
            <person name="Coyne J.A."/>
            <person name="Daub J."/>
            <person name="David R.G."/>
            <person name="Delcher A.L."/>
            <person name="Delehaunty K."/>
            <person name="Do C.B."/>
            <person name="Ebling H."/>
            <person name="Edwards K."/>
            <person name="Eickbush T."/>
            <person name="Evans J.D."/>
            <person name="Filipski A."/>
            <person name="Findeiss S."/>
            <person name="Freyhult E."/>
            <person name="Fulton L."/>
            <person name="Fulton R."/>
            <person name="Garcia A.C."/>
            <person name="Gardiner A."/>
            <person name="Garfield D.A."/>
            <person name="Garvin B.E."/>
            <person name="Gibson G."/>
            <person name="Gilbert D."/>
            <person name="Gnerre S."/>
            <person name="Godfrey J."/>
            <person name="Good R."/>
            <person name="Gotea V."/>
            <person name="Gravely B."/>
            <person name="Greenberg A.J."/>
            <person name="Griffiths-Jones S."/>
            <person name="Gross S."/>
            <person name="Guigo R."/>
            <person name="Gustafson E.A."/>
            <person name="Haerty W."/>
            <person name="Hahn M.W."/>
            <person name="Halligan D.L."/>
            <person name="Halpern A.L."/>
            <person name="Halter G.M."/>
            <person name="Han M.V."/>
            <person name="Heger A."/>
            <person name="Hillier L."/>
            <person name="Hinrichs A.S."/>
            <person name="Holmes I."/>
            <person name="Hoskins R.A."/>
            <person name="Hubisz M.J."/>
            <person name="Hultmark D."/>
            <person name="Huntley M.A."/>
            <person name="Jaffe D.B."/>
            <person name="Jagadeeshan S."/>
            <person name="Jeck W.R."/>
            <person name="Johnson J."/>
            <person name="Jones C.D."/>
            <person name="Jordan W.C."/>
            <person name="Karpen G.H."/>
            <person name="Kataoka E."/>
            <person name="Keightley P.D."/>
            <person name="Kheradpour P."/>
            <person name="Kirkness E.F."/>
            <person name="Koerich L.B."/>
            <person name="Kristiansen K."/>
            <person name="Kudrna D."/>
            <person name="Kulathinal R.J."/>
            <person name="Kumar S."/>
            <person name="Kwok R."/>
            <person name="Lander E."/>
            <person name="Langley C.H."/>
            <person name="Lapoint R."/>
            <person name="Lazzaro B.P."/>
            <person name="Lee S.J."/>
            <person name="Levesque L."/>
            <person name="Li R."/>
            <person name="Lin C.F."/>
            <person name="Lin M.F."/>
            <person name="Lindblad-Toh K."/>
            <person name="Llopart A."/>
            <person name="Long M."/>
            <person name="Low L."/>
            <person name="Lozovsky E."/>
            <person name="Lu J."/>
            <person name="Luo M."/>
            <person name="Machado C.A."/>
            <person name="Makalowski W."/>
            <person name="Marzo M."/>
            <person name="Matsuda M."/>
            <person name="Matzkin L."/>
            <person name="McAllister B."/>
            <person name="McBride C.S."/>
            <person name="McKernan B."/>
            <person name="McKernan K."/>
            <person name="Mendez-Lago M."/>
            <person name="Minx P."/>
            <person name="Mollenhauer M.U."/>
            <person name="Montooth K."/>
            <person name="Mount S.M."/>
            <person name="Mu X."/>
            <person name="Myers E."/>
            <person name="Negre B."/>
            <person name="Newfeld S."/>
            <person name="Nielsen R."/>
            <person name="Noor M.A."/>
            <person name="O'Grady P."/>
            <person name="Pachter L."/>
            <person name="Papaceit M."/>
            <person name="Parisi M.J."/>
            <person name="Parisi M."/>
            <person name="Parts L."/>
            <person name="Pedersen J.S."/>
            <person name="Pesole G."/>
            <person name="Phillippy A.M."/>
            <person name="Ponting C.P."/>
            <person name="Pop M."/>
            <person name="Porcelli D."/>
            <person name="Powell J.R."/>
            <person name="Prohaska S."/>
            <person name="Pruitt K."/>
            <person name="Puig M."/>
            <person name="Quesneville H."/>
            <person name="Ram K.R."/>
            <person name="Rand D."/>
            <person name="Rasmussen M.D."/>
            <person name="Reed L.K."/>
            <person name="Reenan R."/>
            <person name="Reily A."/>
            <person name="Remington K.A."/>
            <person name="Rieger T.T."/>
            <person name="Ritchie M.G."/>
            <person name="Robin C."/>
            <person name="Rogers Y.H."/>
            <person name="Rohde C."/>
            <person name="Rozas J."/>
            <person name="Rubenfield M.J."/>
            <person name="Ruiz A."/>
            <person name="Russo S."/>
            <person name="Salzberg S.L."/>
            <person name="Sanchez-Gracia A."/>
            <person name="Saranga D.J."/>
            <person name="Sato H."/>
            <person name="Schaeffer S.W."/>
            <person name="Schatz M.C."/>
            <person name="Schlenke T."/>
            <person name="Schwartz R."/>
            <person name="Segarra C."/>
            <person name="Singh R.S."/>
            <person name="Sirot L."/>
            <person name="Sirota M."/>
            <person name="Sisneros N.B."/>
            <person name="Smith C.D."/>
            <person name="Smith T.F."/>
            <person name="Spieth J."/>
            <person name="Stage D.E."/>
            <person name="Stark A."/>
            <person name="Stephan W."/>
            <person name="Strausberg R.L."/>
            <person name="Strempel S."/>
            <person name="Sturgill D."/>
            <person name="Sutton G."/>
            <person name="Sutton G.G."/>
            <person name="Tao W."/>
            <person name="Teichmann S."/>
            <person name="Tobari Y.N."/>
            <person name="Tomimura Y."/>
            <person name="Tsolas J.M."/>
            <person name="Valente V.L."/>
            <person name="Venter E."/>
            <person name="Venter J.C."/>
            <person name="Vicario S."/>
            <person name="Vieira F.G."/>
            <person name="Vilella A.J."/>
            <person name="Villasante A."/>
            <person name="Walenz B."/>
            <person name="Wang J."/>
            <person name="Wasserman M."/>
            <person name="Watts T."/>
            <person name="Wilson D."/>
            <person name="Wilson R.K."/>
            <person name="Wing R.A."/>
            <person name="Wolfner M.F."/>
            <person name="Wong A."/>
            <person name="Wong G.K."/>
            <person name="Wu C.I."/>
            <person name="Wu G."/>
            <person name="Yamamoto D."/>
            <person name="Yang H.P."/>
            <person name="Yang S.P."/>
            <person name="Yorke J.A."/>
            <person name="Yoshida K."/>
            <person name="Zdobnov E."/>
            <person name="Zhang P."/>
            <person name="Zhang Y."/>
            <person name="Zimin A.V."/>
            <person name="Baldwin J."/>
            <person name="Abdouelleil A."/>
            <person name="Abdulkadir J."/>
            <person name="Abebe A."/>
            <person name="Abera B."/>
            <person name="Abreu J."/>
            <person name="Acer S.C."/>
            <person name="Aftuck L."/>
            <person name="Alexander A."/>
            <person name="An P."/>
            <person name="Anderson E."/>
            <person name="Anderson S."/>
            <person name="Arachi H."/>
            <person name="Azer M."/>
            <person name="Bachantsang P."/>
            <person name="Barry A."/>
            <person name="Bayul T."/>
            <person name="Berlin A."/>
            <person name="Bessette D."/>
            <person name="Bloom T."/>
            <person name="Blye J."/>
            <person name="Boguslavskiy L."/>
            <person name="Bonnet C."/>
            <person name="Boukhgalter B."/>
            <person name="Bourzgui I."/>
            <person name="Brown A."/>
            <person name="Cahill P."/>
            <person name="Channer S."/>
            <person name="Cheshatsang Y."/>
            <person name="Chuda L."/>
            <person name="Citroen M."/>
            <person name="Collymore A."/>
            <person name="Cooke P."/>
            <person name="Costello M."/>
            <person name="D'Aco K."/>
            <person name="Daza R."/>
            <person name="De Haan G."/>
            <person name="DeGray S."/>
            <person name="DeMaso C."/>
            <person name="Dhargay N."/>
            <person name="Dooley K."/>
            <person name="Dooley E."/>
            <person name="Doricent M."/>
            <person name="Dorje P."/>
            <person name="Dorjee K."/>
            <person name="Dupes A."/>
            <person name="Elong R."/>
            <person name="Falk J."/>
            <person name="Farina A."/>
            <person name="Faro S."/>
            <person name="Ferguson D."/>
            <person name="Fisher S."/>
            <person name="Foley C.D."/>
            <person name="Franke A."/>
            <person name="Friedrich D."/>
            <person name="Gadbois L."/>
            <person name="Gearin G."/>
            <person name="Gearin C.R."/>
            <person name="Giannoukos G."/>
            <person name="Goode T."/>
            <person name="Graham J."/>
            <person name="Grandbois E."/>
            <person name="Grewal S."/>
            <person name="Gyaltsen K."/>
            <person name="Hafez N."/>
            <person name="Hagos B."/>
            <person name="Hall J."/>
            <person name="Henson C."/>
            <person name="Hollinger A."/>
            <person name="Honan T."/>
            <person name="Huard M.D."/>
            <person name="Hughes L."/>
            <person name="Hurhula B."/>
            <person name="Husby M.E."/>
            <person name="Kamat A."/>
            <person name="Kanga B."/>
            <person name="Kashin S."/>
            <person name="Khazanovich D."/>
            <person name="Kisner P."/>
            <person name="Lance K."/>
            <person name="Lara M."/>
            <person name="Lee W."/>
            <person name="Lennon N."/>
            <person name="Letendre F."/>
            <person name="LeVine R."/>
            <person name="Lipovsky A."/>
            <person name="Liu X."/>
            <person name="Liu J."/>
            <person name="Liu S."/>
            <person name="Lokyitsang T."/>
            <person name="Lokyitsang Y."/>
            <person name="Lubonja R."/>
            <person name="Lui A."/>
            <person name="MacDonald P."/>
            <person name="Magnisalis V."/>
            <person name="Maru K."/>
            <person name="Matthews C."/>
            <person name="McCusker W."/>
            <person name="McDonough S."/>
            <person name="Mehta T."/>
            <person name="Meldrim J."/>
            <person name="Meneus L."/>
            <person name="Mihai O."/>
            <person name="Mihalev A."/>
            <person name="Mihova T."/>
            <person name="Mittelman R."/>
            <person name="Mlenga V."/>
            <person name="Montmayeur A."/>
            <person name="Mulrain L."/>
            <person name="Navidi A."/>
            <person name="Naylor J."/>
            <person name="Negash T."/>
            <person name="Nguyen T."/>
            <person name="Nguyen N."/>
            <person name="Nicol R."/>
            <person name="Norbu C."/>
            <person name="Norbu N."/>
            <person name="Novod N."/>
            <person name="O'Neill B."/>
            <person name="Osman S."/>
            <person name="Markiewicz E."/>
            <person name="Oyono O.L."/>
            <person name="Patti C."/>
            <person name="Phunkhang P."/>
            <person name="Pierre F."/>
            <person name="Priest M."/>
            <person name="Raghuraman S."/>
            <person name="Rege F."/>
            <person name="Reyes R."/>
            <person name="Rise C."/>
            <person name="Rogov P."/>
            <person name="Ross K."/>
            <person name="Ryan E."/>
            <person name="Settipalli S."/>
            <person name="Shea T."/>
            <person name="Sherpa N."/>
            <person name="Shi L."/>
            <person name="Shih D."/>
            <person name="Sparrow T."/>
            <person name="Spaulding J."/>
            <person name="Stalker J."/>
            <person name="Stange-Thomann N."/>
            <person name="Stavropoulos S."/>
            <person name="Stone C."/>
            <person name="Strader C."/>
            <person name="Tesfaye S."/>
            <person name="Thomson T."/>
            <person name="Thoulutsang Y."/>
            <person name="Thoulutsang D."/>
            <person name="Topham K."/>
            <person name="Topping I."/>
            <person name="Tsamla T."/>
            <person name="Vassiliev H."/>
            <person name="Vo A."/>
            <person name="Wangchuk T."/>
            <person name="Wangdi T."/>
            <person name="Weiand M."/>
            <person name="Wilkinson J."/>
            <person name="Wilson A."/>
            <person name="Yadav S."/>
            <person name="Young G."/>
            <person name="Yu Q."/>
            <person name="Zembek L."/>
            <person name="Zhong D."/>
            <person name="Zimmer A."/>
            <person name="Zwirko Z."/>
            <person name="Jaffe D.B."/>
            <person name="Alvarez P."/>
            <person name="Brockman W."/>
            <person name="Butler J."/>
            <person name="Chin C."/>
            <person name="Gnerre S."/>
            <person name="Grabherr M."/>
            <person name="Kleber M."/>
            <person name="Mauceli E."/>
            <person name="MacCallum I."/>
        </authorList>
    </citation>
    <scope>NUCLEOTIDE SEQUENCE [LARGE SCALE GENOMIC DNA]</scope>
    <source>
        <strain evidence="4">Tucson 14030-0811.24</strain>
    </source>
</reference>
<evidence type="ECO:0000256" key="1">
    <source>
        <dbReference type="ARBA" id="ARBA00004613"/>
    </source>
</evidence>
<evidence type="ECO:0000313" key="3">
    <source>
        <dbReference type="EMBL" id="KRF98156.1"/>
    </source>
</evidence>
<sequence length="57" mass="6522">NQLAGGGFSGFTPADRMATVQWDDELAHLAKFNVLKCILKRDRCRNTQCQELKFIKH</sequence>
<gene>
    <name evidence="3" type="primary">Dwil\GK27581</name>
    <name evidence="3" type="ORF">Dwil_GK27581</name>
</gene>
<dbReference type="eggNOG" id="KOG3017">
    <property type="taxonomic scope" value="Eukaryota"/>
</dbReference>
<dbReference type="OrthoDB" id="414826at2759"/>
<name>A0A0Q9X1S3_DROWI</name>
<dbReference type="InParanoid" id="A0A0Q9X1S3"/>
<dbReference type="Gene3D" id="3.40.33.10">
    <property type="entry name" value="CAP"/>
    <property type="match status" value="1"/>
</dbReference>
<evidence type="ECO:0000256" key="2">
    <source>
        <dbReference type="ARBA" id="ARBA00022525"/>
    </source>
</evidence>
<dbReference type="InterPro" id="IPR035940">
    <property type="entry name" value="CAP_sf"/>
</dbReference>
<dbReference type="SUPFAM" id="SSF55797">
    <property type="entry name" value="PR-1-like"/>
    <property type="match status" value="1"/>
</dbReference>
<protein>
    <submittedName>
        <fullName evidence="3">Uncharacterized protein</fullName>
    </submittedName>
</protein>
<accession>A0A0Q9X1S3</accession>
<dbReference type="CDD" id="cd05380">
    <property type="entry name" value="CAP_euk"/>
    <property type="match status" value="1"/>
</dbReference>
<proteinExistence type="predicted"/>
<evidence type="ECO:0000313" key="4">
    <source>
        <dbReference type="Proteomes" id="UP000007798"/>
    </source>
</evidence>
<keyword evidence="2" id="KW-0964">Secreted</keyword>
<feature type="non-terminal residue" evidence="3">
    <location>
        <position position="1"/>
    </location>
</feature>
<dbReference type="AlphaFoldDB" id="A0A0Q9X1S3"/>
<dbReference type="Proteomes" id="UP000007798">
    <property type="component" value="Unassembled WGS sequence"/>
</dbReference>
<keyword evidence="4" id="KW-1185">Reference proteome</keyword>